<feature type="transmembrane region" description="Helical" evidence="6">
    <location>
        <begin position="183"/>
        <end position="205"/>
    </location>
</feature>
<evidence type="ECO:0000256" key="4">
    <source>
        <dbReference type="ARBA" id="ARBA00022989"/>
    </source>
</evidence>
<dbReference type="PANTHER" id="PTHR42770">
    <property type="entry name" value="AMINO ACID TRANSPORTER-RELATED"/>
    <property type="match status" value="1"/>
</dbReference>
<dbReference type="RefSeq" id="WP_013604539.1">
    <property type="nucleotide sequence ID" value="NC_015151.1"/>
</dbReference>
<evidence type="ECO:0000256" key="3">
    <source>
        <dbReference type="ARBA" id="ARBA00022692"/>
    </source>
</evidence>
<evidence type="ECO:0000256" key="1">
    <source>
        <dbReference type="ARBA" id="ARBA00004651"/>
    </source>
</evidence>
<keyword evidence="8" id="KW-1185">Reference proteome</keyword>
<feature type="transmembrane region" description="Helical" evidence="6">
    <location>
        <begin position="102"/>
        <end position="125"/>
    </location>
</feature>
<feature type="transmembrane region" description="Helical" evidence="6">
    <location>
        <begin position="31"/>
        <end position="51"/>
    </location>
</feature>
<feature type="transmembrane region" description="Helical" evidence="6">
    <location>
        <begin position="398"/>
        <end position="419"/>
    </location>
</feature>
<dbReference type="AlphaFoldDB" id="F0QYE4"/>
<sequence>MPEETEKKPTLFLREATGLVREVSPWASVSAIFGLVTGGVPLLIASWLFLAPSTNGIFSWTTGYIVTLLPTLAMAFLFYVAGVTMPRSGGDYVFNSRASHPLIGLANYMALWIAFALSLGVYSTLGATWLGDLLTGLGLFYNNSYFLNLGTWITSSTGTAIVAVILIVYAALLSIHPRIQWSFMKWSGAVTLIATLIAFVGFAMVNKSVFFHNLANLTGVSDPVGTVVSDAEKNGLTFFNPIYAVALTIAPIWYYFTWYNLGASWAGEMKQVRRNMFYSTIWAVIIVAIYYMIFTDLYIYAFGNRFTTAYAFLYNEGISDPVVNALSSIGPFPPFFLLVATGSVALYLIAWFAFWWPNTYSNVPLITALVRYLFAWAFDRVAPAKLGEVSEKYHTPTWALITAAVIGFIGAMMYIFITWLSIVDITIVFETSYAIFAIIAAVMPYVRRNIYERYVPIKTKIAGVPLITWIGIAAFAFLVWALYETWGNPVLLPTNILTYESLVVMYGLGIVMYLVARWYNNRKGINIDMLFQEIPPE</sequence>
<dbReference type="STRING" id="985053.VMUT_1172"/>
<feature type="transmembrane region" description="Helical" evidence="6">
    <location>
        <begin position="335"/>
        <end position="354"/>
    </location>
</feature>
<dbReference type="GO" id="GO:0005886">
    <property type="term" value="C:plasma membrane"/>
    <property type="evidence" value="ECO:0007669"/>
    <property type="project" value="UniProtKB-SubCell"/>
</dbReference>
<reference evidence="7 8" key="1">
    <citation type="journal article" date="2011" name="J. Bacteriol.">
        <title>Complete genome sequence of 'Vulcanisaeta moutnovskia' strain 768-28, a novel member of the hyperthermophilic crenarchaeal genus vulcanisaeta.</title>
        <authorList>
            <person name="Gumerov V.M."/>
            <person name="Mardanov A.V."/>
            <person name="Beletsky A.V."/>
            <person name="Prokofeva M.I."/>
            <person name="Bonch-Osmolovskaya E.A."/>
            <person name="Ravin N.V."/>
            <person name="Skryabin K.G."/>
        </authorList>
    </citation>
    <scope>NUCLEOTIDE SEQUENCE [LARGE SCALE GENOMIC DNA]</scope>
    <source>
        <strain evidence="7 8">768-28</strain>
    </source>
</reference>
<dbReference type="GO" id="GO:0022857">
    <property type="term" value="F:transmembrane transporter activity"/>
    <property type="evidence" value="ECO:0007669"/>
    <property type="project" value="InterPro"/>
</dbReference>
<dbReference type="Pfam" id="PF13520">
    <property type="entry name" value="AA_permease_2"/>
    <property type="match status" value="1"/>
</dbReference>
<dbReference type="EMBL" id="CP002529">
    <property type="protein sequence ID" value="ADY01377.1"/>
    <property type="molecule type" value="Genomic_DNA"/>
</dbReference>
<organism evidence="7 8">
    <name type="scientific">Vulcanisaeta moutnovskia (strain 768-28)</name>
    <dbReference type="NCBI Taxonomy" id="985053"/>
    <lineage>
        <taxon>Archaea</taxon>
        <taxon>Thermoproteota</taxon>
        <taxon>Thermoprotei</taxon>
        <taxon>Thermoproteales</taxon>
        <taxon>Thermoproteaceae</taxon>
        <taxon>Vulcanisaeta</taxon>
    </lineage>
</organism>
<dbReference type="Gene3D" id="1.20.1740.10">
    <property type="entry name" value="Amino acid/polyamine transporter I"/>
    <property type="match status" value="1"/>
</dbReference>
<dbReference type="InterPro" id="IPR050367">
    <property type="entry name" value="APC_superfamily"/>
</dbReference>
<keyword evidence="3 6" id="KW-0812">Transmembrane</keyword>
<evidence type="ECO:0000256" key="5">
    <source>
        <dbReference type="ARBA" id="ARBA00023136"/>
    </source>
</evidence>
<dbReference type="eggNOG" id="arCOG03462">
    <property type="taxonomic scope" value="Archaea"/>
</dbReference>
<keyword evidence="5 6" id="KW-0472">Membrane</keyword>
<protein>
    <submittedName>
        <fullName evidence="7">Amino acid transporter-like protein</fullName>
    </submittedName>
</protein>
<keyword evidence="4 6" id="KW-1133">Transmembrane helix</keyword>
<evidence type="ECO:0000256" key="2">
    <source>
        <dbReference type="ARBA" id="ARBA00022475"/>
    </source>
</evidence>
<keyword evidence="2" id="KW-1003">Cell membrane</keyword>
<name>F0QYE4_VULM7</name>
<dbReference type="PIRSF" id="PIRSF006060">
    <property type="entry name" value="AA_transporter"/>
    <property type="match status" value="1"/>
</dbReference>
<proteinExistence type="predicted"/>
<dbReference type="OrthoDB" id="43026at2157"/>
<feature type="transmembrane region" description="Helical" evidence="6">
    <location>
        <begin position="238"/>
        <end position="256"/>
    </location>
</feature>
<evidence type="ECO:0000313" key="7">
    <source>
        <dbReference type="EMBL" id="ADY01377.1"/>
    </source>
</evidence>
<feature type="transmembrane region" description="Helical" evidence="6">
    <location>
        <begin position="145"/>
        <end position="171"/>
    </location>
</feature>
<feature type="transmembrane region" description="Helical" evidence="6">
    <location>
        <begin position="425"/>
        <end position="446"/>
    </location>
</feature>
<feature type="transmembrane region" description="Helical" evidence="6">
    <location>
        <begin position="503"/>
        <end position="520"/>
    </location>
</feature>
<dbReference type="GeneID" id="10288824"/>
<comment type="subcellular location">
    <subcellularLocation>
        <location evidence="1">Cell membrane</location>
        <topology evidence="1">Multi-pass membrane protein</topology>
    </subcellularLocation>
</comment>
<accession>F0QYE4</accession>
<dbReference type="HOGENOM" id="CLU_034270_0_0_2"/>
<evidence type="ECO:0000256" key="6">
    <source>
        <dbReference type="SAM" id="Phobius"/>
    </source>
</evidence>
<dbReference type="KEGG" id="vmo:VMUT_1172"/>
<dbReference type="PANTHER" id="PTHR42770:SF7">
    <property type="entry name" value="MEMBRANE PROTEIN"/>
    <property type="match status" value="1"/>
</dbReference>
<feature type="transmembrane region" description="Helical" evidence="6">
    <location>
        <begin position="466"/>
        <end position="483"/>
    </location>
</feature>
<feature type="transmembrane region" description="Helical" evidence="6">
    <location>
        <begin position="276"/>
        <end position="293"/>
    </location>
</feature>
<feature type="transmembrane region" description="Helical" evidence="6">
    <location>
        <begin position="57"/>
        <end position="81"/>
    </location>
</feature>
<dbReference type="InterPro" id="IPR002293">
    <property type="entry name" value="AA/rel_permease1"/>
</dbReference>
<evidence type="ECO:0000313" key="8">
    <source>
        <dbReference type="Proteomes" id="UP000007485"/>
    </source>
</evidence>
<dbReference type="Proteomes" id="UP000007485">
    <property type="component" value="Chromosome"/>
</dbReference>
<gene>
    <name evidence="7" type="ordered locus">VMUT_1172</name>
</gene>